<feature type="domain" description="Myb-like" evidence="1">
    <location>
        <begin position="40"/>
        <end position="106"/>
    </location>
</feature>
<dbReference type="Gene3D" id="1.10.10.60">
    <property type="entry name" value="Homeodomain-like"/>
    <property type="match status" value="1"/>
</dbReference>
<dbReference type="Proteomes" id="UP000826656">
    <property type="component" value="Unassembled WGS sequence"/>
</dbReference>
<accession>A0ABQ7WP74</accession>
<protein>
    <recommendedName>
        <fullName evidence="1">Myb-like domain-containing protein</fullName>
    </recommendedName>
</protein>
<name>A0ABQ7WP74_SOLTU</name>
<dbReference type="InterPro" id="IPR001005">
    <property type="entry name" value="SANT/Myb"/>
</dbReference>
<proteinExistence type="predicted"/>
<dbReference type="EMBL" id="JAIVGD010000001">
    <property type="protein sequence ID" value="KAH0781829.1"/>
    <property type="molecule type" value="Genomic_DNA"/>
</dbReference>
<dbReference type="InterPro" id="IPR044822">
    <property type="entry name" value="Myb_DNA-bind_4"/>
</dbReference>
<sequence>MASKSNNLKQLILIPSTDSDGRQQSINGVNDANKVSRLPRWTKQEILILIQGKKVIEDRFHRARTGGMELGSIQVEAKWDSVSSYCKRQGVNRGPIQCQKRWSNLAGVLRRLKSGSLRLKKKKSHFG</sequence>
<dbReference type="PANTHER" id="PTHR47211:SF6">
    <property type="entry name" value="MYB_SANT-LIKE DNA-BINDING DOMAIN-CONTAINING PROTEIN"/>
    <property type="match status" value="1"/>
</dbReference>
<dbReference type="Pfam" id="PF13837">
    <property type="entry name" value="Myb_DNA-bind_4"/>
    <property type="match status" value="1"/>
</dbReference>
<keyword evidence="3" id="KW-1185">Reference proteome</keyword>
<reference evidence="2 3" key="1">
    <citation type="journal article" date="2021" name="bioRxiv">
        <title>Chromosome-scale and haplotype-resolved genome assembly of a tetraploid potato cultivar.</title>
        <authorList>
            <person name="Sun H."/>
            <person name="Jiao W.-B."/>
            <person name="Krause K."/>
            <person name="Campoy J.A."/>
            <person name="Goel M."/>
            <person name="Folz-Donahue K."/>
            <person name="Kukat C."/>
            <person name="Huettel B."/>
            <person name="Schneeberger K."/>
        </authorList>
    </citation>
    <scope>NUCLEOTIDE SEQUENCE [LARGE SCALE GENOMIC DNA]</scope>
    <source>
        <strain evidence="2">SolTubOtavaFocal</strain>
        <tissue evidence="2">Leaves</tissue>
    </source>
</reference>
<gene>
    <name evidence="2" type="ORF">KY290_001427</name>
</gene>
<organism evidence="2 3">
    <name type="scientific">Solanum tuberosum</name>
    <name type="common">Potato</name>
    <dbReference type="NCBI Taxonomy" id="4113"/>
    <lineage>
        <taxon>Eukaryota</taxon>
        <taxon>Viridiplantae</taxon>
        <taxon>Streptophyta</taxon>
        <taxon>Embryophyta</taxon>
        <taxon>Tracheophyta</taxon>
        <taxon>Spermatophyta</taxon>
        <taxon>Magnoliopsida</taxon>
        <taxon>eudicotyledons</taxon>
        <taxon>Gunneridae</taxon>
        <taxon>Pentapetalae</taxon>
        <taxon>asterids</taxon>
        <taxon>lamiids</taxon>
        <taxon>Solanales</taxon>
        <taxon>Solanaceae</taxon>
        <taxon>Solanoideae</taxon>
        <taxon>Solaneae</taxon>
        <taxon>Solanum</taxon>
    </lineage>
</organism>
<evidence type="ECO:0000259" key="1">
    <source>
        <dbReference type="PROSITE" id="PS50090"/>
    </source>
</evidence>
<dbReference type="PANTHER" id="PTHR47211">
    <property type="entry name" value="TRIHELIX TRANSCRIPTION FACTOR ASR3"/>
    <property type="match status" value="1"/>
</dbReference>
<comment type="caution">
    <text evidence="2">The sequence shown here is derived from an EMBL/GenBank/DDBJ whole genome shotgun (WGS) entry which is preliminary data.</text>
</comment>
<evidence type="ECO:0000313" key="2">
    <source>
        <dbReference type="EMBL" id="KAH0781829.1"/>
    </source>
</evidence>
<evidence type="ECO:0000313" key="3">
    <source>
        <dbReference type="Proteomes" id="UP000826656"/>
    </source>
</evidence>
<dbReference type="PROSITE" id="PS50090">
    <property type="entry name" value="MYB_LIKE"/>
    <property type="match status" value="1"/>
</dbReference>